<dbReference type="AlphaFoldDB" id="A0A067K5K2"/>
<proteinExistence type="predicted"/>
<dbReference type="KEGG" id="jcu:105640683"/>
<accession>A0A067K5K2</accession>
<evidence type="ECO:0000313" key="2">
    <source>
        <dbReference type="EMBL" id="KDP31402.1"/>
    </source>
</evidence>
<evidence type="ECO:0000313" key="3">
    <source>
        <dbReference type="Proteomes" id="UP000027138"/>
    </source>
</evidence>
<dbReference type="EMBL" id="KK914632">
    <property type="protein sequence ID" value="KDP31402.1"/>
    <property type="molecule type" value="Genomic_DNA"/>
</dbReference>
<feature type="compositionally biased region" description="Low complexity" evidence="1">
    <location>
        <begin position="9"/>
        <end position="19"/>
    </location>
</feature>
<protein>
    <submittedName>
        <fullName evidence="2">Uncharacterized protein</fullName>
    </submittedName>
</protein>
<feature type="region of interest" description="Disordered" evidence="1">
    <location>
        <begin position="1"/>
        <end position="31"/>
    </location>
</feature>
<reference evidence="2 3" key="1">
    <citation type="journal article" date="2014" name="PLoS ONE">
        <title>Global Analysis of Gene Expression Profiles in Physic Nut (Jatropha curcas L.) Seedlings Exposed to Salt Stress.</title>
        <authorList>
            <person name="Zhang L."/>
            <person name="Zhang C."/>
            <person name="Wu P."/>
            <person name="Chen Y."/>
            <person name="Li M."/>
            <person name="Jiang H."/>
            <person name="Wu G."/>
        </authorList>
    </citation>
    <scope>NUCLEOTIDE SEQUENCE [LARGE SCALE GENOMIC DNA]</scope>
    <source>
        <strain evidence="3">cv. GZQX0401</strain>
        <tissue evidence="2">Young leaves</tissue>
    </source>
</reference>
<gene>
    <name evidence="2" type="ORF">JCGZ_11778</name>
</gene>
<evidence type="ECO:0000256" key="1">
    <source>
        <dbReference type="SAM" id="MobiDB-lite"/>
    </source>
</evidence>
<dbReference type="PANTHER" id="PTHR36078">
    <property type="entry name" value="BNACNNG21220D PROTEIN"/>
    <property type="match status" value="1"/>
</dbReference>
<feature type="compositionally biased region" description="Polar residues" evidence="1">
    <location>
        <begin position="119"/>
        <end position="131"/>
    </location>
</feature>
<sequence length="131" mass="14416">MGSPPTSPPAASNSENSATHPTSLVSPKVEDGAAKNGVADVLHENPDLAHFQILDSVENMDKYRKYEADYTSRLMAKYFSKKNFYGGNIFDEKITIDDETIMSSRWPSTRSFADPVNSFKEQSNAGSTSET</sequence>
<dbReference type="OrthoDB" id="1669448at2759"/>
<dbReference type="Proteomes" id="UP000027138">
    <property type="component" value="Unassembled WGS sequence"/>
</dbReference>
<keyword evidence="3" id="KW-1185">Reference proteome</keyword>
<feature type="region of interest" description="Disordered" evidence="1">
    <location>
        <begin position="110"/>
        <end position="131"/>
    </location>
</feature>
<dbReference type="STRING" id="180498.A0A067K5K2"/>
<organism evidence="2 3">
    <name type="scientific">Jatropha curcas</name>
    <name type="common">Barbados nut</name>
    <dbReference type="NCBI Taxonomy" id="180498"/>
    <lineage>
        <taxon>Eukaryota</taxon>
        <taxon>Viridiplantae</taxon>
        <taxon>Streptophyta</taxon>
        <taxon>Embryophyta</taxon>
        <taxon>Tracheophyta</taxon>
        <taxon>Spermatophyta</taxon>
        <taxon>Magnoliopsida</taxon>
        <taxon>eudicotyledons</taxon>
        <taxon>Gunneridae</taxon>
        <taxon>Pentapetalae</taxon>
        <taxon>rosids</taxon>
        <taxon>fabids</taxon>
        <taxon>Malpighiales</taxon>
        <taxon>Euphorbiaceae</taxon>
        <taxon>Crotonoideae</taxon>
        <taxon>Jatropheae</taxon>
        <taxon>Jatropha</taxon>
    </lineage>
</organism>
<name>A0A067K5K2_JATCU</name>
<dbReference type="PANTHER" id="PTHR36078:SF2">
    <property type="entry name" value="OS09G0473966 PROTEIN"/>
    <property type="match status" value="1"/>
</dbReference>